<comment type="caution">
    <text evidence="2">The sequence shown here is derived from an EMBL/GenBank/DDBJ whole genome shotgun (WGS) entry which is preliminary data.</text>
</comment>
<evidence type="ECO:0000256" key="1">
    <source>
        <dbReference type="SAM" id="Phobius"/>
    </source>
</evidence>
<accession>A0ABR0SWD1</accession>
<keyword evidence="1" id="KW-0472">Membrane</keyword>
<name>A0ABR0SWD1_9HYPO</name>
<keyword evidence="3" id="KW-1185">Reference proteome</keyword>
<evidence type="ECO:0000313" key="2">
    <source>
        <dbReference type="EMBL" id="KAK5996051.1"/>
    </source>
</evidence>
<feature type="transmembrane region" description="Helical" evidence="1">
    <location>
        <begin position="112"/>
        <end position="131"/>
    </location>
</feature>
<protein>
    <submittedName>
        <fullName evidence="2">Uncharacterized protein</fullName>
    </submittedName>
</protein>
<keyword evidence="1" id="KW-1133">Transmembrane helix</keyword>
<proteinExistence type="predicted"/>
<dbReference type="Pfam" id="PF16015">
    <property type="entry name" value="Promethin"/>
    <property type="match status" value="1"/>
</dbReference>
<sequence length="165" mass="18075">MAATQNGDSQEKPYKTMAAEKASGIYAYAHQTLDRIVPLPRASRPTTPSPNSPLRSFIVSQVLFSALPLLLFITFILSTLAFSLIAALLFTLFWIGLAFLFLVPALCLTSSVAALAWGWTVGSFLVARWLYSHASATGIFPSTAQWKDDRQAQKKTNGTKNTDIF</sequence>
<gene>
    <name evidence="2" type="ORF">PT974_04477</name>
</gene>
<organism evidence="2 3">
    <name type="scientific">Cladobotryum mycophilum</name>
    <dbReference type="NCBI Taxonomy" id="491253"/>
    <lineage>
        <taxon>Eukaryota</taxon>
        <taxon>Fungi</taxon>
        <taxon>Dikarya</taxon>
        <taxon>Ascomycota</taxon>
        <taxon>Pezizomycotina</taxon>
        <taxon>Sordariomycetes</taxon>
        <taxon>Hypocreomycetidae</taxon>
        <taxon>Hypocreales</taxon>
        <taxon>Hypocreaceae</taxon>
        <taxon>Cladobotryum</taxon>
    </lineage>
</organism>
<reference evidence="2 3" key="1">
    <citation type="submission" date="2024-01" db="EMBL/GenBank/DDBJ databases">
        <title>Complete genome of Cladobotryum mycophilum ATHUM6906.</title>
        <authorList>
            <person name="Christinaki A.C."/>
            <person name="Myridakis A.I."/>
            <person name="Kouvelis V.N."/>
        </authorList>
    </citation>
    <scope>NUCLEOTIDE SEQUENCE [LARGE SCALE GENOMIC DNA]</scope>
    <source>
        <strain evidence="2 3">ATHUM6906</strain>
    </source>
</reference>
<feature type="transmembrane region" description="Helical" evidence="1">
    <location>
        <begin position="84"/>
        <end position="106"/>
    </location>
</feature>
<feature type="transmembrane region" description="Helical" evidence="1">
    <location>
        <begin position="57"/>
        <end position="77"/>
    </location>
</feature>
<evidence type="ECO:0000313" key="3">
    <source>
        <dbReference type="Proteomes" id="UP001338125"/>
    </source>
</evidence>
<dbReference type="Proteomes" id="UP001338125">
    <property type="component" value="Unassembled WGS sequence"/>
</dbReference>
<keyword evidence="1" id="KW-0812">Transmembrane</keyword>
<dbReference type="EMBL" id="JAVFKD010000004">
    <property type="protein sequence ID" value="KAK5996051.1"/>
    <property type="molecule type" value="Genomic_DNA"/>
</dbReference>